<keyword evidence="7" id="KW-0969">Cilium</keyword>
<evidence type="ECO:0000256" key="4">
    <source>
        <dbReference type="ARBA" id="ARBA00023143"/>
    </source>
</evidence>
<dbReference type="RefSeq" id="WP_338438319.1">
    <property type="nucleotide sequence ID" value="NZ_JAUYVH010000020.1"/>
</dbReference>
<dbReference type="PANTHER" id="PTHR30435">
    <property type="entry name" value="FLAGELLAR PROTEIN"/>
    <property type="match status" value="1"/>
</dbReference>
<evidence type="ECO:0000256" key="2">
    <source>
        <dbReference type="ARBA" id="ARBA00009677"/>
    </source>
</evidence>
<accession>A0ABU1BTQ9</accession>
<comment type="caution">
    <text evidence="7">The sequence shown here is derived from an EMBL/GenBank/DDBJ whole genome shotgun (WGS) entry which is preliminary data.</text>
</comment>
<organism evidence="7 8">
    <name type="scientific">Keguizhuia sedimenti</name>
    <dbReference type="NCBI Taxonomy" id="3064264"/>
    <lineage>
        <taxon>Bacteria</taxon>
        <taxon>Pseudomonadati</taxon>
        <taxon>Pseudomonadota</taxon>
        <taxon>Betaproteobacteria</taxon>
        <taxon>Burkholderiales</taxon>
        <taxon>Oxalobacteraceae</taxon>
        <taxon>Keguizhuia</taxon>
    </lineage>
</organism>
<evidence type="ECO:0000313" key="8">
    <source>
        <dbReference type="Proteomes" id="UP001225596"/>
    </source>
</evidence>
<feature type="domain" description="Flagellar basal body rod protein N-terminal" evidence="6">
    <location>
        <begin position="50"/>
        <end position="76"/>
    </location>
</feature>
<sequence length="168" mass="19072">MEKRNADTIDLRFMRFPTFQRARPMDGIKADRLSLTYNTAPARRDDRFWENALRLSAQRLELIASNIANADTPNFKAREIDFKKALLQSLAVTATGLGTPSQNPPIEEKPFLAKPLYRTVVQPGVDNNTVDMDVERAAFAHSALMYEFTLQKAIGEYKDMAELFQSLT</sequence>
<comment type="function">
    <text evidence="5">Structural component of flagellum, the bacterial motility apparatus. Part of the rod structure of flagellar basal body.</text>
</comment>
<dbReference type="NCBIfam" id="TIGR01396">
    <property type="entry name" value="FlgB"/>
    <property type="match status" value="1"/>
</dbReference>
<evidence type="ECO:0000259" key="6">
    <source>
        <dbReference type="Pfam" id="PF00460"/>
    </source>
</evidence>
<dbReference type="Pfam" id="PF00460">
    <property type="entry name" value="Flg_bb_rod"/>
    <property type="match status" value="1"/>
</dbReference>
<protein>
    <recommendedName>
        <fullName evidence="3">Flagellar basal body rod protein FlgB</fullName>
    </recommendedName>
</protein>
<dbReference type="EMBL" id="JAUYVH010000020">
    <property type="protein sequence ID" value="MDQ9172289.1"/>
    <property type="molecule type" value="Genomic_DNA"/>
</dbReference>
<keyword evidence="7" id="KW-0966">Cell projection</keyword>
<gene>
    <name evidence="7" type="primary">flgB</name>
    <name evidence="7" type="ORF">Q8A64_17910</name>
</gene>
<keyword evidence="7" id="KW-0282">Flagellum</keyword>
<dbReference type="InterPro" id="IPR001444">
    <property type="entry name" value="Flag_bb_rod_N"/>
</dbReference>
<dbReference type="Proteomes" id="UP001225596">
    <property type="component" value="Unassembled WGS sequence"/>
</dbReference>
<evidence type="ECO:0000313" key="7">
    <source>
        <dbReference type="EMBL" id="MDQ9172289.1"/>
    </source>
</evidence>
<evidence type="ECO:0000256" key="5">
    <source>
        <dbReference type="ARBA" id="ARBA00024934"/>
    </source>
</evidence>
<keyword evidence="4" id="KW-0975">Bacterial flagellum</keyword>
<comment type="subcellular location">
    <subcellularLocation>
        <location evidence="1">Bacterial flagellum basal body</location>
    </subcellularLocation>
</comment>
<evidence type="ECO:0000256" key="1">
    <source>
        <dbReference type="ARBA" id="ARBA00004117"/>
    </source>
</evidence>
<dbReference type="InterPro" id="IPR006300">
    <property type="entry name" value="FlgB"/>
</dbReference>
<dbReference type="PANTHER" id="PTHR30435:SF12">
    <property type="entry name" value="FLAGELLAR BASAL BODY ROD PROTEIN FLGB"/>
    <property type="match status" value="1"/>
</dbReference>
<evidence type="ECO:0000256" key="3">
    <source>
        <dbReference type="ARBA" id="ARBA00014376"/>
    </source>
</evidence>
<proteinExistence type="inferred from homology"/>
<comment type="similarity">
    <text evidence="2">Belongs to the flagella basal body rod proteins family.</text>
</comment>
<reference evidence="7 8" key="1">
    <citation type="submission" date="2023-08" db="EMBL/GenBank/DDBJ databases">
        <title>Oxalobacteraceae gen .nov., isolated from river sludge outside the plant.</title>
        <authorList>
            <person name="Zhao S.Y."/>
        </authorList>
    </citation>
    <scope>NUCLEOTIDE SEQUENCE [LARGE SCALE GENOMIC DNA]</scope>
    <source>
        <strain evidence="7 8">R-40</strain>
    </source>
</reference>
<name>A0ABU1BTQ9_9BURK</name>
<keyword evidence="8" id="KW-1185">Reference proteome</keyword>